<keyword evidence="11" id="KW-1185">Reference proteome</keyword>
<evidence type="ECO:0000256" key="4">
    <source>
        <dbReference type="ARBA" id="ARBA00022737"/>
    </source>
</evidence>
<evidence type="ECO:0000256" key="8">
    <source>
        <dbReference type="SAM" id="MobiDB-lite"/>
    </source>
</evidence>
<proteinExistence type="inferred from homology"/>
<feature type="compositionally biased region" description="Acidic residues" evidence="8">
    <location>
        <begin position="705"/>
        <end position="721"/>
    </location>
</feature>
<keyword evidence="4" id="KW-0677">Repeat</keyword>
<dbReference type="PANTHER" id="PTHR22781:SF12">
    <property type="entry name" value="AP-3 COMPLEX SUBUNIT DELTA-1"/>
    <property type="match status" value="1"/>
</dbReference>
<keyword evidence="5 7" id="KW-0653">Protein transport</keyword>
<evidence type="ECO:0000256" key="5">
    <source>
        <dbReference type="ARBA" id="ARBA00022927"/>
    </source>
</evidence>
<dbReference type="InterPro" id="IPR002553">
    <property type="entry name" value="Clathrin/coatomer_adapt-like_N"/>
</dbReference>
<feature type="domain" description="Clathrin/coatomer adaptor adaptin-like N-terminal" evidence="9">
    <location>
        <begin position="30"/>
        <end position="613"/>
    </location>
</feature>
<comment type="caution">
    <text evidence="10">The sequence shown here is derived from an EMBL/GenBank/DDBJ whole genome shotgun (WGS) entry which is preliminary data.</text>
</comment>
<keyword evidence="6" id="KW-0472">Membrane</keyword>
<keyword evidence="7" id="KW-0333">Golgi apparatus</keyword>
<dbReference type="Proteomes" id="UP001565368">
    <property type="component" value="Unassembled WGS sequence"/>
</dbReference>
<gene>
    <name evidence="10" type="primary">APL5</name>
    <name evidence="10" type="ORF">Q8F55_005089</name>
</gene>
<name>A0ABR3Q0W0_9TREE</name>
<feature type="region of interest" description="Disordered" evidence="8">
    <location>
        <begin position="696"/>
        <end position="916"/>
    </location>
</feature>
<dbReference type="EMBL" id="JBBXJM010000004">
    <property type="protein sequence ID" value="KAL1408283.1"/>
    <property type="molecule type" value="Genomic_DNA"/>
</dbReference>
<protein>
    <recommendedName>
        <fullName evidence="7">AP-3 complex subunit delta</fullName>
    </recommendedName>
</protein>
<dbReference type="GeneID" id="95986132"/>
<dbReference type="InterPro" id="IPR011989">
    <property type="entry name" value="ARM-like"/>
</dbReference>
<evidence type="ECO:0000313" key="10">
    <source>
        <dbReference type="EMBL" id="KAL1408283.1"/>
    </source>
</evidence>
<comment type="function">
    <text evidence="7">Part of the AP-3 complex, an adaptor-related complex which is not clathrin-associated. The complex is associated with the Golgi region as well as more peripheral structures. It facilitates the budding of vesicles from the Golgi membrane.</text>
</comment>
<keyword evidence="3 7" id="KW-0813">Transport</keyword>
<evidence type="ECO:0000256" key="6">
    <source>
        <dbReference type="ARBA" id="ARBA00023136"/>
    </source>
</evidence>
<reference evidence="10 11" key="1">
    <citation type="submission" date="2023-08" db="EMBL/GenBank/DDBJ databases">
        <title>Annotated Genome Sequence of Vanrija albida AlHP1.</title>
        <authorList>
            <person name="Herzog R."/>
        </authorList>
    </citation>
    <scope>NUCLEOTIDE SEQUENCE [LARGE SCALE GENOMIC DNA]</scope>
    <source>
        <strain evidence="10 11">AlHP1</strain>
    </source>
</reference>
<dbReference type="PANTHER" id="PTHR22781">
    <property type="entry name" value="DELTA ADAPTIN-RELATED"/>
    <property type="match status" value="1"/>
</dbReference>
<evidence type="ECO:0000259" key="9">
    <source>
        <dbReference type="Pfam" id="PF01602"/>
    </source>
</evidence>
<feature type="region of interest" description="Disordered" evidence="8">
    <location>
        <begin position="623"/>
        <end position="653"/>
    </location>
</feature>
<organism evidence="10 11">
    <name type="scientific">Vanrija albida</name>
    <dbReference type="NCBI Taxonomy" id="181172"/>
    <lineage>
        <taxon>Eukaryota</taxon>
        <taxon>Fungi</taxon>
        <taxon>Dikarya</taxon>
        <taxon>Basidiomycota</taxon>
        <taxon>Agaricomycotina</taxon>
        <taxon>Tremellomycetes</taxon>
        <taxon>Trichosporonales</taxon>
        <taxon>Trichosporonaceae</taxon>
        <taxon>Vanrija</taxon>
    </lineage>
</organism>
<feature type="compositionally biased region" description="Low complexity" evidence="8">
    <location>
        <begin position="843"/>
        <end position="852"/>
    </location>
</feature>
<evidence type="ECO:0000256" key="3">
    <source>
        <dbReference type="ARBA" id="ARBA00022448"/>
    </source>
</evidence>
<dbReference type="Pfam" id="PF01602">
    <property type="entry name" value="Adaptin_N"/>
    <property type="match status" value="1"/>
</dbReference>
<comment type="subcellular location">
    <subcellularLocation>
        <location evidence="1">Endomembrane system</location>
    </subcellularLocation>
    <subcellularLocation>
        <location evidence="7">Golgi apparatus</location>
    </subcellularLocation>
</comment>
<feature type="compositionally biased region" description="Low complexity" evidence="8">
    <location>
        <begin position="887"/>
        <end position="896"/>
    </location>
</feature>
<dbReference type="PIRSF" id="PIRSF037092">
    <property type="entry name" value="AP3_complex_delta"/>
    <property type="match status" value="1"/>
</dbReference>
<comment type="subunit">
    <text evidence="7">Adaptor protein complex 3 (AP-3) is a heterotetramer.</text>
</comment>
<dbReference type="Gene3D" id="1.25.10.10">
    <property type="entry name" value="Leucine-rich Repeat Variant"/>
    <property type="match status" value="1"/>
</dbReference>
<evidence type="ECO:0000256" key="2">
    <source>
        <dbReference type="ARBA" id="ARBA00006613"/>
    </source>
</evidence>
<comment type="similarity">
    <text evidence="2 7">Belongs to the adaptor complexes large subunit family.</text>
</comment>
<evidence type="ECO:0000256" key="7">
    <source>
        <dbReference type="PIRNR" id="PIRNR037092"/>
    </source>
</evidence>
<accession>A0ABR3Q0W0</accession>
<feature type="compositionally biased region" description="Basic residues" evidence="8">
    <location>
        <begin position="765"/>
        <end position="775"/>
    </location>
</feature>
<feature type="compositionally biased region" description="Basic and acidic residues" evidence="8">
    <location>
        <begin position="751"/>
        <end position="764"/>
    </location>
</feature>
<evidence type="ECO:0000313" key="11">
    <source>
        <dbReference type="Proteomes" id="UP001565368"/>
    </source>
</evidence>
<dbReference type="InterPro" id="IPR016024">
    <property type="entry name" value="ARM-type_fold"/>
</dbReference>
<dbReference type="RefSeq" id="XP_069208227.1">
    <property type="nucleotide sequence ID" value="XM_069353585.1"/>
</dbReference>
<dbReference type="InterPro" id="IPR017105">
    <property type="entry name" value="AP3_complex_dsu"/>
</dbReference>
<dbReference type="SUPFAM" id="SSF48371">
    <property type="entry name" value="ARM repeat"/>
    <property type="match status" value="1"/>
</dbReference>
<sequence length="936" mass="101943">MFERTLQDLIRGLRAHKASSRAQEESFLAEAMAEIRKELKGKDMQLKAEGVLKMCYLMMLYPIPAPAGFAFNVVETMSSPRYHLKQLGYMVAPMAFSGDSEEVVLTVNSIKKDLQSPHLAIPALPLSALPHLLSLSPSLAHTLHPDLLVLLTHSSARIRKRAVLCLLPCWEAFPDGLREGFPRLRERLLDEDQGVVGATVSVVMELARRQGGSNYLPLAPELFTILTKSSNNWMLIKVVKLFALLTPLEPRLVRKLLPPLTALISSTSAISLLYECVRTCIVGGMLDPDREEGEALARVCVEKLGGYLRDEGGDQNLRYIALLAMVKITPTHPYMVAEYQDEILASLDDADLSIRMRALELVTAMVDRGNLRHIVDELLTHLAPPEEEPSLPSAMSSLAAAASKTKASDATVTAQNISQSPSYRLLLSQRVLAIIAHDTYLHVSDFEWVVSVLVDIAYVSHVDIGNQVHDMLLDVVARVKSVRGYAVKVLERVVADDEFRDRIRDKSGEDGLLRAAVWICGEYSSELHSPLSTISALLTPSLAQAPSAVVALSLHAAAKVFGHYAATISSSWSADLHEECKNVVASIRSGAEPFLYSADIEVQERAVELTQLLAFVNADLNNHTPPKPSAPVESIPGVEGGFEDDSSAADNAEPPYPKSLFLFEPLFTSHELNSVAYMAQEAVRIPDGIDLDKPIVPNNGFAGIQDDDDAESEDEKQDVDLGEGGGAGMEELRRVLRDQERKGKKTKGKGKKPEGDLTAAERAERLKKRASKRERARNDPYYLYDKKDDDDDIDDIPIVRLDDSELAAAEAPAPTKVKSKKKRAPVLAPPPEFDRNGEMPEGAAPVAPAAVDARPKSGLAAVDLRTPGPAASRPTGRYDEYDEDGLPPRSAVATPAPATPAPVTPAESPSIADAPADEAQAVKVVKVKRKKKRAAV</sequence>
<feature type="compositionally biased region" description="Basic and acidic residues" evidence="8">
    <location>
        <begin position="730"/>
        <end position="741"/>
    </location>
</feature>
<evidence type="ECO:0000256" key="1">
    <source>
        <dbReference type="ARBA" id="ARBA00004308"/>
    </source>
</evidence>